<dbReference type="EMBL" id="CAJJDM010000100">
    <property type="protein sequence ID" value="CAD8094725.1"/>
    <property type="molecule type" value="Genomic_DNA"/>
</dbReference>
<keyword evidence="2" id="KW-1185">Reference proteome</keyword>
<sequence length="112" mass="13126">MLSVEQFTEQVRTLTQQCIQSFDRFMDESYDRVNGAIDSIYEQMCLKPAPEQKKDQNTSTELVKLPDAPKVKIEMIINITPDETKSLRCLQQQKVQVVVQEEQELFERQEDL</sequence>
<dbReference type="Proteomes" id="UP000688137">
    <property type="component" value="Unassembled WGS sequence"/>
</dbReference>
<gene>
    <name evidence="1" type="ORF">PPRIM_AZ9-3.1.T0970001</name>
</gene>
<reference evidence="1" key="1">
    <citation type="submission" date="2021-01" db="EMBL/GenBank/DDBJ databases">
        <authorList>
            <consortium name="Genoscope - CEA"/>
            <person name="William W."/>
        </authorList>
    </citation>
    <scope>NUCLEOTIDE SEQUENCE</scope>
</reference>
<organism evidence="1 2">
    <name type="scientific">Paramecium primaurelia</name>
    <dbReference type="NCBI Taxonomy" id="5886"/>
    <lineage>
        <taxon>Eukaryota</taxon>
        <taxon>Sar</taxon>
        <taxon>Alveolata</taxon>
        <taxon>Ciliophora</taxon>
        <taxon>Intramacronucleata</taxon>
        <taxon>Oligohymenophorea</taxon>
        <taxon>Peniculida</taxon>
        <taxon>Parameciidae</taxon>
        <taxon>Paramecium</taxon>
    </lineage>
</organism>
<proteinExistence type="predicted"/>
<name>A0A8S1NYF5_PARPR</name>
<evidence type="ECO:0000313" key="2">
    <source>
        <dbReference type="Proteomes" id="UP000688137"/>
    </source>
</evidence>
<comment type="caution">
    <text evidence="1">The sequence shown here is derived from an EMBL/GenBank/DDBJ whole genome shotgun (WGS) entry which is preliminary data.</text>
</comment>
<accession>A0A8S1NYF5</accession>
<protein>
    <submittedName>
        <fullName evidence="1">Uncharacterized protein</fullName>
    </submittedName>
</protein>
<evidence type="ECO:0000313" key="1">
    <source>
        <dbReference type="EMBL" id="CAD8094725.1"/>
    </source>
</evidence>
<dbReference type="AlphaFoldDB" id="A0A8S1NYF5"/>